<dbReference type="Proteomes" id="UP000076842">
    <property type="component" value="Unassembled WGS sequence"/>
</dbReference>
<dbReference type="EMBL" id="KV423920">
    <property type="protein sequence ID" value="KZT61766.1"/>
    <property type="molecule type" value="Genomic_DNA"/>
</dbReference>
<reference evidence="2 3" key="1">
    <citation type="journal article" date="2016" name="Mol. Biol. Evol.">
        <title>Comparative Genomics of Early-Diverging Mushroom-Forming Fungi Provides Insights into the Origins of Lignocellulose Decay Capabilities.</title>
        <authorList>
            <person name="Nagy L.G."/>
            <person name="Riley R."/>
            <person name="Tritt A."/>
            <person name="Adam C."/>
            <person name="Daum C."/>
            <person name="Floudas D."/>
            <person name="Sun H."/>
            <person name="Yadav J.S."/>
            <person name="Pangilinan J."/>
            <person name="Larsson K.H."/>
            <person name="Matsuura K."/>
            <person name="Barry K."/>
            <person name="Labutti K."/>
            <person name="Kuo R."/>
            <person name="Ohm R.A."/>
            <person name="Bhattacharya S.S."/>
            <person name="Shirouzu T."/>
            <person name="Yoshinaga Y."/>
            <person name="Martin F.M."/>
            <person name="Grigoriev I.V."/>
            <person name="Hibbett D.S."/>
        </authorList>
    </citation>
    <scope>NUCLEOTIDE SEQUENCE [LARGE SCALE GENOMIC DNA]</scope>
    <source>
        <strain evidence="2 3">HHB12733</strain>
    </source>
</reference>
<feature type="region of interest" description="Disordered" evidence="1">
    <location>
        <begin position="154"/>
        <end position="201"/>
    </location>
</feature>
<evidence type="ECO:0000313" key="2">
    <source>
        <dbReference type="EMBL" id="KZT61766.1"/>
    </source>
</evidence>
<protein>
    <submittedName>
        <fullName evidence="2">Uncharacterized protein</fullName>
    </submittedName>
</protein>
<name>A0A165JFB2_9BASI</name>
<dbReference type="InParanoid" id="A0A165JFB2"/>
<feature type="compositionally biased region" description="Low complexity" evidence="1">
    <location>
        <begin position="166"/>
        <end position="179"/>
    </location>
</feature>
<evidence type="ECO:0000313" key="3">
    <source>
        <dbReference type="Proteomes" id="UP000076842"/>
    </source>
</evidence>
<feature type="region of interest" description="Disordered" evidence="1">
    <location>
        <begin position="1"/>
        <end position="24"/>
    </location>
</feature>
<feature type="compositionally biased region" description="Polar residues" evidence="1">
    <location>
        <begin position="8"/>
        <end position="24"/>
    </location>
</feature>
<sequence length="576" mass="62524">MRIPRHSGISSYSSPPNPKSRTPTSLPGARFLHLSFLAPPDLLAPERVQLAWATLLLRHPLLLSSVVVPDNAAGTDDVLAEPVFRFAPPANAAELLAAARERLTFARCTKAEFVHRYMNGEPRSVGDRKICLLTIAQSPGPSALAEEGLPAVAAGGADGDSRREAGPSALAAPAGGSLPNRQPLLPSGVSPGASQQSEEHARKESYDLYLCAPHFSGDALPLHQSAHDLLALLAEPRSVADLQHELDQLAGRWDERLPRSVEALLPPAPTSRLARAAAQVNYLQSQEREVGGHVLPRQQRGPMKTVLLERGFSRAETTAILALCKKERVSANHAVFALVDVAWANMLESGFDLPIMNYTALSLRPYLTYPSAEAEKNMSYWFVALTYFNIVLPSFLPRVTCAQHQFPESTLWERARSARDQIGRITRSRFLVHRARIMGAQRAERAGKARVPVGSAVPMESEDSPAPASQLLPPPSDALAAISPRKEAVPSKALMGISLMGNLDKVYLADQYPDIELLDVATASRQKAGGILFLAHTFAGRMWLHMAYDENGFAPGSMERFWEEVGKASDAVLIGK</sequence>
<accession>A0A165JFB2</accession>
<dbReference type="OrthoDB" id="3355480at2759"/>
<dbReference type="STRING" id="1353952.A0A165JFB2"/>
<evidence type="ECO:0000256" key="1">
    <source>
        <dbReference type="SAM" id="MobiDB-lite"/>
    </source>
</evidence>
<keyword evidence="3" id="KW-1185">Reference proteome</keyword>
<dbReference type="AlphaFoldDB" id="A0A165JFB2"/>
<gene>
    <name evidence="2" type="ORF">CALCODRAFT_490666</name>
</gene>
<dbReference type="Gene3D" id="3.30.559.30">
    <property type="entry name" value="Nonribosomal peptide synthetase, condensation domain"/>
    <property type="match status" value="1"/>
</dbReference>
<proteinExistence type="predicted"/>
<organism evidence="2 3">
    <name type="scientific">Calocera cornea HHB12733</name>
    <dbReference type="NCBI Taxonomy" id="1353952"/>
    <lineage>
        <taxon>Eukaryota</taxon>
        <taxon>Fungi</taxon>
        <taxon>Dikarya</taxon>
        <taxon>Basidiomycota</taxon>
        <taxon>Agaricomycotina</taxon>
        <taxon>Dacrymycetes</taxon>
        <taxon>Dacrymycetales</taxon>
        <taxon>Dacrymycetaceae</taxon>
        <taxon>Calocera</taxon>
    </lineage>
</organism>